<dbReference type="GO" id="GO:0005789">
    <property type="term" value="C:endoplasmic reticulum membrane"/>
    <property type="evidence" value="ECO:0007669"/>
    <property type="project" value="TreeGrafter"/>
</dbReference>
<evidence type="ECO:0000256" key="8">
    <source>
        <dbReference type="ARBA" id="ARBA00023136"/>
    </source>
</evidence>
<dbReference type="GO" id="GO:0012507">
    <property type="term" value="C:ER to Golgi transport vesicle membrane"/>
    <property type="evidence" value="ECO:0007669"/>
    <property type="project" value="TreeGrafter"/>
</dbReference>
<evidence type="ECO:0000256" key="3">
    <source>
        <dbReference type="ARBA" id="ARBA00022448"/>
    </source>
</evidence>
<evidence type="ECO:0000256" key="6">
    <source>
        <dbReference type="ARBA" id="ARBA00022989"/>
    </source>
</evidence>
<dbReference type="GO" id="GO:0006906">
    <property type="term" value="P:vesicle fusion"/>
    <property type="evidence" value="ECO:0007669"/>
    <property type="project" value="TreeGrafter"/>
</dbReference>
<keyword evidence="5" id="KW-0653">Protein transport</keyword>
<evidence type="ECO:0000256" key="2">
    <source>
        <dbReference type="ARBA" id="ARBA00006108"/>
    </source>
</evidence>
<dbReference type="AlphaFoldDB" id="A0A7S2WE80"/>
<protein>
    <recommendedName>
        <fullName evidence="11">Vesicle transport v-SNARE N-terminal domain-containing protein</fullName>
    </recommendedName>
</protein>
<comment type="subcellular location">
    <subcellularLocation>
        <location evidence="1">Membrane</location>
        <topology evidence="1">Single-pass type IV membrane protein</topology>
    </subcellularLocation>
</comment>
<dbReference type="GO" id="GO:0031201">
    <property type="term" value="C:SNARE complex"/>
    <property type="evidence" value="ECO:0007669"/>
    <property type="project" value="TreeGrafter"/>
</dbReference>
<dbReference type="PANTHER" id="PTHR21230:SF26">
    <property type="entry name" value="VESICLE TRANSPORT THROUGH INTERACTION WITH T-SNARES HOMOLOG 1A"/>
    <property type="match status" value="1"/>
</dbReference>
<dbReference type="GO" id="GO:0006886">
    <property type="term" value="P:intracellular protein transport"/>
    <property type="evidence" value="ECO:0007669"/>
    <property type="project" value="InterPro"/>
</dbReference>
<dbReference type="GO" id="GO:0005484">
    <property type="term" value="F:SNAP receptor activity"/>
    <property type="evidence" value="ECO:0007669"/>
    <property type="project" value="TreeGrafter"/>
</dbReference>
<reference evidence="12" key="1">
    <citation type="submission" date="2021-01" db="EMBL/GenBank/DDBJ databases">
        <authorList>
            <person name="Corre E."/>
            <person name="Pelletier E."/>
            <person name="Niang G."/>
            <person name="Scheremetjew M."/>
            <person name="Finn R."/>
            <person name="Kale V."/>
            <person name="Holt S."/>
            <person name="Cochrane G."/>
            <person name="Meng A."/>
            <person name="Brown T."/>
            <person name="Cohen L."/>
        </authorList>
    </citation>
    <scope>NUCLEOTIDE SEQUENCE</scope>
    <source>
        <strain evidence="12">CCMP1243</strain>
    </source>
</reference>
<dbReference type="EMBL" id="HBHJ01013480">
    <property type="protein sequence ID" value="CAD9682937.1"/>
    <property type="molecule type" value="Transcribed_RNA"/>
</dbReference>
<dbReference type="Pfam" id="PF05008">
    <property type="entry name" value="V-SNARE"/>
    <property type="match status" value="1"/>
</dbReference>
<dbReference type="Pfam" id="PF12352">
    <property type="entry name" value="V-SNARE_C"/>
    <property type="match status" value="1"/>
</dbReference>
<dbReference type="SUPFAM" id="SSF58038">
    <property type="entry name" value="SNARE fusion complex"/>
    <property type="match status" value="1"/>
</dbReference>
<evidence type="ECO:0000256" key="7">
    <source>
        <dbReference type="ARBA" id="ARBA00023054"/>
    </source>
</evidence>
<keyword evidence="4 10" id="KW-0812">Transmembrane</keyword>
<dbReference type="GO" id="GO:0005794">
    <property type="term" value="C:Golgi apparatus"/>
    <property type="evidence" value="ECO:0007669"/>
    <property type="project" value="TreeGrafter"/>
</dbReference>
<sequence>MASFEALSDKYLRSSQLVNRAIDEVGSSKSSKGRRQAAMATARSQMRDAEGLLEAMQDHCAALPTTQQRLYETQIVQYRNDLTGMRRQLTKAAQSAEREELLGSSTVGVAAGPGGTTSSLLRGAELLEESRRVIGETEVIGDAVASDLEGQRHQLLGAHDKVLDMRELTARAKQMLTQMGRRECMHKCILHTIIIVLLIAIILVIYYRFGGGSDKKK</sequence>
<dbReference type="Gene3D" id="1.20.58.400">
    <property type="entry name" value="t-snare proteins"/>
    <property type="match status" value="1"/>
</dbReference>
<accession>A0A7S2WE80</accession>
<feature type="transmembrane region" description="Helical" evidence="10">
    <location>
        <begin position="188"/>
        <end position="209"/>
    </location>
</feature>
<evidence type="ECO:0000256" key="9">
    <source>
        <dbReference type="SAM" id="Coils"/>
    </source>
</evidence>
<keyword evidence="7 9" id="KW-0175">Coiled coil</keyword>
<gene>
    <name evidence="12" type="ORF">RMAR1173_LOCUS8782</name>
</gene>
<evidence type="ECO:0000256" key="4">
    <source>
        <dbReference type="ARBA" id="ARBA00022692"/>
    </source>
</evidence>
<dbReference type="GO" id="GO:0000149">
    <property type="term" value="F:SNARE binding"/>
    <property type="evidence" value="ECO:0007669"/>
    <property type="project" value="TreeGrafter"/>
</dbReference>
<dbReference type="SUPFAM" id="SSF47661">
    <property type="entry name" value="t-snare proteins"/>
    <property type="match status" value="1"/>
</dbReference>
<evidence type="ECO:0000256" key="5">
    <source>
        <dbReference type="ARBA" id="ARBA00022927"/>
    </source>
</evidence>
<dbReference type="InterPro" id="IPR007705">
    <property type="entry name" value="Vesicle_trsprt_v-SNARE_N"/>
</dbReference>
<evidence type="ECO:0000256" key="10">
    <source>
        <dbReference type="SAM" id="Phobius"/>
    </source>
</evidence>
<dbReference type="PANTHER" id="PTHR21230">
    <property type="entry name" value="VESICLE TRANSPORT V-SNARE PROTEIN VTI1-RELATED"/>
    <property type="match status" value="1"/>
</dbReference>
<dbReference type="Gene3D" id="1.20.5.110">
    <property type="match status" value="1"/>
</dbReference>
<evidence type="ECO:0000259" key="11">
    <source>
        <dbReference type="Pfam" id="PF05008"/>
    </source>
</evidence>
<organism evidence="12">
    <name type="scientific">Rhizochromulina marina</name>
    <dbReference type="NCBI Taxonomy" id="1034831"/>
    <lineage>
        <taxon>Eukaryota</taxon>
        <taxon>Sar</taxon>
        <taxon>Stramenopiles</taxon>
        <taxon>Ochrophyta</taxon>
        <taxon>Dictyochophyceae</taxon>
        <taxon>Rhizochromulinales</taxon>
        <taxon>Rhizochromulina</taxon>
    </lineage>
</organism>
<comment type="similarity">
    <text evidence="2">Belongs to the VTI1 family.</text>
</comment>
<feature type="coiled-coil region" evidence="9">
    <location>
        <begin position="39"/>
        <end position="99"/>
    </location>
</feature>
<keyword evidence="6 10" id="KW-1133">Transmembrane helix</keyword>
<dbReference type="InterPro" id="IPR010989">
    <property type="entry name" value="SNARE"/>
</dbReference>
<feature type="domain" description="Vesicle transport v-SNARE N-terminal" evidence="11">
    <location>
        <begin position="1"/>
        <end position="92"/>
    </location>
</feature>
<evidence type="ECO:0000313" key="12">
    <source>
        <dbReference type="EMBL" id="CAD9682937.1"/>
    </source>
</evidence>
<keyword evidence="8 10" id="KW-0472">Membrane</keyword>
<evidence type="ECO:0000256" key="1">
    <source>
        <dbReference type="ARBA" id="ARBA00004211"/>
    </source>
</evidence>
<name>A0A7S2WE80_9STRA</name>
<proteinExistence type="inferred from homology"/>
<dbReference type="InterPro" id="IPR038407">
    <property type="entry name" value="v-SNARE_N_sf"/>
</dbReference>
<dbReference type="GO" id="GO:0031902">
    <property type="term" value="C:late endosome membrane"/>
    <property type="evidence" value="ECO:0007669"/>
    <property type="project" value="TreeGrafter"/>
</dbReference>
<keyword evidence="3" id="KW-0813">Transport</keyword>